<comment type="caution">
    <text evidence="2">The sequence shown here is derived from an EMBL/GenBank/DDBJ whole genome shotgun (WGS) entry which is preliminary data.</text>
</comment>
<reference evidence="2 3" key="1">
    <citation type="submission" date="2014-01" db="EMBL/GenBank/DDBJ databases">
        <title>Plasmidome dynamics in the species complex Clostridium novyi sensu lato converts strains of independent lineages into distinctly different pathogens.</title>
        <authorList>
            <person name="Skarin H."/>
            <person name="Segerman B."/>
        </authorList>
    </citation>
    <scope>NUCLEOTIDE SEQUENCE [LARGE SCALE GENOMIC DNA]</scope>
    <source>
        <strain evidence="2 3">DC5</strain>
    </source>
</reference>
<dbReference type="EMBL" id="JDRY01000033">
    <property type="protein sequence ID" value="KGM99532.1"/>
    <property type="molecule type" value="Genomic_DNA"/>
</dbReference>
<dbReference type="Gene3D" id="3.40.630.30">
    <property type="match status" value="1"/>
</dbReference>
<dbReference type="GO" id="GO:0016747">
    <property type="term" value="F:acyltransferase activity, transferring groups other than amino-acyl groups"/>
    <property type="evidence" value="ECO:0007669"/>
    <property type="project" value="InterPro"/>
</dbReference>
<evidence type="ECO:0000313" key="2">
    <source>
        <dbReference type="EMBL" id="KGM99532.1"/>
    </source>
</evidence>
<dbReference type="InterPro" id="IPR000182">
    <property type="entry name" value="GNAT_dom"/>
</dbReference>
<keyword evidence="2" id="KW-0808">Transferase</keyword>
<dbReference type="AlphaFoldDB" id="A0A0A0IEW9"/>
<dbReference type="PROSITE" id="PS51186">
    <property type="entry name" value="GNAT"/>
    <property type="match status" value="1"/>
</dbReference>
<dbReference type="CDD" id="cd04301">
    <property type="entry name" value="NAT_SF"/>
    <property type="match status" value="1"/>
</dbReference>
<evidence type="ECO:0000313" key="3">
    <source>
        <dbReference type="Proteomes" id="UP000030014"/>
    </source>
</evidence>
<name>A0A0A0IEW9_CLOBO</name>
<organism evidence="2 3">
    <name type="scientific">Clostridium botulinum C/D str. DC5</name>
    <dbReference type="NCBI Taxonomy" id="1443128"/>
    <lineage>
        <taxon>Bacteria</taxon>
        <taxon>Bacillati</taxon>
        <taxon>Bacillota</taxon>
        <taxon>Clostridia</taxon>
        <taxon>Eubacteriales</taxon>
        <taxon>Clostridiaceae</taxon>
        <taxon>Clostridium</taxon>
    </lineage>
</organism>
<dbReference type="InterPro" id="IPR016181">
    <property type="entry name" value="Acyl_CoA_acyltransferase"/>
</dbReference>
<gene>
    <name evidence="2" type="ORF">Z955_06790</name>
</gene>
<proteinExistence type="predicted"/>
<dbReference type="Proteomes" id="UP000030014">
    <property type="component" value="Unassembled WGS sequence"/>
</dbReference>
<accession>A0A0A0IEW9</accession>
<protein>
    <submittedName>
        <fullName evidence="2">GNAT family acetyltransferase</fullName>
    </submittedName>
</protein>
<dbReference type="Pfam" id="PF13420">
    <property type="entry name" value="Acetyltransf_4"/>
    <property type="match status" value="1"/>
</dbReference>
<dbReference type="RefSeq" id="WP_039258397.1">
    <property type="nucleotide sequence ID" value="NZ_JDRY01000033.1"/>
</dbReference>
<feature type="domain" description="N-acetyltransferase" evidence="1">
    <location>
        <begin position="11"/>
        <end position="166"/>
    </location>
</feature>
<dbReference type="SUPFAM" id="SSF55729">
    <property type="entry name" value="Acyl-CoA N-acyltransferases (Nat)"/>
    <property type="match status" value="1"/>
</dbReference>
<evidence type="ECO:0000259" key="1">
    <source>
        <dbReference type="PROSITE" id="PS51186"/>
    </source>
</evidence>
<sequence>MFDIKLEFDNIKILSIEKEDVSPIYKWIRCNNQFLQNEGNENITYDKFYEHFLEYYFSECEFFLKINKENKLIGIFKGRTEFKNPNEVWIKYFLIDKEYRNYGLGSKILNEILKYFSNDCGIFNFYTKIKDNESNCIKFLLKNNFYILNTFNEFNIKNTILKKRIIKT</sequence>